<feature type="domain" description="EAL" evidence="1">
    <location>
        <begin position="1"/>
        <end position="182"/>
    </location>
</feature>
<reference evidence="2 3" key="1">
    <citation type="submission" date="2021-03" db="EMBL/GenBank/DDBJ databases">
        <title>Genomic Encyclopedia of Type Strains, Phase IV (KMG-IV): sequencing the most valuable type-strain genomes for metagenomic binning, comparative biology and taxonomic classification.</title>
        <authorList>
            <person name="Goeker M."/>
        </authorList>
    </citation>
    <scope>NUCLEOTIDE SEQUENCE [LARGE SCALE GENOMIC DNA]</scope>
    <source>
        <strain evidence="2 3">DSM 24004</strain>
    </source>
</reference>
<sequence>MKRNVTRLGLEIIFDKIILKKLFDIMYEEPDMNVNYFIEISKKTLYSENFFNWLEERMILLKKSKLFLKVDIDTYEKLIEILRYSKNSQIDFSLIDFDNNLVDGSVIKDYDINLVEINASLFADIERNNEVIDFIIYFCRKYNKTIIVSAISTSNQFQSIKDYNIDYYINNFRSNDHEDINR</sequence>
<dbReference type="Gene3D" id="3.20.20.450">
    <property type="entry name" value="EAL domain"/>
    <property type="match status" value="1"/>
</dbReference>
<name>A0ABS4GCC4_9FIRM</name>
<gene>
    <name evidence="2" type="ORF">J2Z76_001173</name>
</gene>
<dbReference type="InterPro" id="IPR001633">
    <property type="entry name" value="EAL_dom"/>
</dbReference>
<evidence type="ECO:0000313" key="3">
    <source>
        <dbReference type="Proteomes" id="UP001519342"/>
    </source>
</evidence>
<evidence type="ECO:0000313" key="2">
    <source>
        <dbReference type="EMBL" id="MBP1925314.1"/>
    </source>
</evidence>
<comment type="caution">
    <text evidence="2">The sequence shown here is derived from an EMBL/GenBank/DDBJ whole genome shotgun (WGS) entry which is preliminary data.</text>
</comment>
<dbReference type="Pfam" id="PF00563">
    <property type="entry name" value="EAL"/>
    <property type="match status" value="1"/>
</dbReference>
<accession>A0ABS4GCC4</accession>
<keyword evidence="3" id="KW-1185">Reference proteome</keyword>
<dbReference type="InterPro" id="IPR035919">
    <property type="entry name" value="EAL_sf"/>
</dbReference>
<dbReference type="PROSITE" id="PS50883">
    <property type="entry name" value="EAL"/>
    <property type="match status" value="1"/>
</dbReference>
<proteinExistence type="predicted"/>
<dbReference type="EMBL" id="JAGGKS010000003">
    <property type="protein sequence ID" value="MBP1925314.1"/>
    <property type="molecule type" value="Genomic_DNA"/>
</dbReference>
<evidence type="ECO:0000259" key="1">
    <source>
        <dbReference type="PROSITE" id="PS50883"/>
    </source>
</evidence>
<organism evidence="2 3">
    <name type="scientific">Sedimentibacter acidaminivorans</name>
    <dbReference type="NCBI Taxonomy" id="913099"/>
    <lineage>
        <taxon>Bacteria</taxon>
        <taxon>Bacillati</taxon>
        <taxon>Bacillota</taxon>
        <taxon>Tissierellia</taxon>
        <taxon>Sedimentibacter</taxon>
    </lineage>
</organism>
<dbReference type="SUPFAM" id="SSF141868">
    <property type="entry name" value="EAL domain-like"/>
    <property type="match status" value="1"/>
</dbReference>
<dbReference type="Proteomes" id="UP001519342">
    <property type="component" value="Unassembled WGS sequence"/>
</dbReference>
<protein>
    <submittedName>
        <fullName evidence="2">EAL domain-containing protein (Putative c-di-GMP-specific phosphodiesterase class I)</fullName>
    </submittedName>
</protein>